<evidence type="ECO:0000256" key="1">
    <source>
        <dbReference type="ARBA" id="ARBA00022441"/>
    </source>
</evidence>
<reference evidence="3 4" key="1">
    <citation type="journal article" date="2023" name="BMC Biol.">
        <title>The compact genome of the sponge Oopsacas minuta (Hexactinellida) is lacking key metazoan core genes.</title>
        <authorList>
            <person name="Santini S."/>
            <person name="Schenkelaars Q."/>
            <person name="Jourda C."/>
            <person name="Duchesne M."/>
            <person name="Belahbib H."/>
            <person name="Rocher C."/>
            <person name="Selva M."/>
            <person name="Riesgo A."/>
            <person name="Vervoort M."/>
            <person name="Leys S.P."/>
            <person name="Kodjabachian L."/>
            <person name="Le Bivic A."/>
            <person name="Borchiellini C."/>
            <person name="Claverie J.M."/>
            <person name="Renard E."/>
        </authorList>
    </citation>
    <scope>NUCLEOTIDE SEQUENCE [LARGE SCALE GENOMIC DNA]</scope>
    <source>
        <strain evidence="3">SPO-2</strain>
    </source>
</reference>
<dbReference type="SUPFAM" id="SSF117281">
    <property type="entry name" value="Kelch motif"/>
    <property type="match status" value="1"/>
</dbReference>
<dbReference type="EMBL" id="JAKMXF010000300">
    <property type="protein sequence ID" value="KAI6652125.1"/>
    <property type="molecule type" value="Genomic_DNA"/>
</dbReference>
<keyword evidence="4" id="KW-1185">Reference proteome</keyword>
<accession>A0AAV7JTY0</accession>
<gene>
    <name evidence="3" type="ORF">LOD99_4670</name>
</gene>
<keyword evidence="1" id="KW-0880">Kelch repeat</keyword>
<evidence type="ECO:0000256" key="2">
    <source>
        <dbReference type="ARBA" id="ARBA00022737"/>
    </source>
</evidence>
<dbReference type="PANTHER" id="PTHR46228">
    <property type="entry name" value="KELCH DOMAIN-CONTAINING PROTEIN"/>
    <property type="match status" value="1"/>
</dbReference>
<organism evidence="3 4">
    <name type="scientific">Oopsacas minuta</name>
    <dbReference type="NCBI Taxonomy" id="111878"/>
    <lineage>
        <taxon>Eukaryota</taxon>
        <taxon>Metazoa</taxon>
        <taxon>Porifera</taxon>
        <taxon>Hexactinellida</taxon>
        <taxon>Hexasterophora</taxon>
        <taxon>Lyssacinosida</taxon>
        <taxon>Leucopsacidae</taxon>
        <taxon>Oopsacas</taxon>
    </lineage>
</organism>
<proteinExistence type="predicted"/>
<dbReference type="Gene3D" id="2.120.10.80">
    <property type="entry name" value="Kelch-type beta propeller"/>
    <property type="match status" value="2"/>
</dbReference>
<evidence type="ECO:0000313" key="4">
    <source>
        <dbReference type="Proteomes" id="UP001165289"/>
    </source>
</evidence>
<sequence>MIKVVIDGVPGEPHPRRGSWSAVYEGGLYVWHGGWKTSDYHEYGCDDDAFSIFRLDLLSLKWDDLKLENGGGYNSEDMYALSCGSCTQNYKYVYTFGGHCMTGWYGADPFCNIIYQVDLETLKISRLKHKGQIPGSRDKTALFYYKDALYLFGGWSRYQNTVQKGANFVCHKSYKTLGWNNEFYRYDLLTAEWTNQELKGHFPPPTAASTLTRAGDKAYLVAGRNPPDRVDDVYVLDLITMVWEHYSNPVALAPPVPWPGPRSSHAVSPIYLTGGAQTPHLVMFGGLAPDDSAYNDVWLFDLTNLQWKQQKFQDNTLQIPCRTWFCMGATLNIWTSCFELCLFGGVQGSLLDQDILELADTLVLEMGISSLKRLACFAIINNFKALEPVIDTLPTVLRDNLRELHIARDSKQALFTVLSRFSPFKCFPLLSHLEHKP</sequence>
<comment type="caution">
    <text evidence="3">The sequence shown here is derived from an EMBL/GenBank/DDBJ whole genome shotgun (WGS) entry which is preliminary data.</text>
</comment>
<dbReference type="Pfam" id="PF24681">
    <property type="entry name" value="Kelch_KLHDC2_KLHL20_DRC7"/>
    <property type="match status" value="1"/>
</dbReference>
<dbReference type="PANTHER" id="PTHR46228:SF2">
    <property type="entry name" value="KELCH REPEAT PROTEIN (AFU_ORTHOLOGUE AFUA_4G14350)"/>
    <property type="match status" value="1"/>
</dbReference>
<evidence type="ECO:0000313" key="3">
    <source>
        <dbReference type="EMBL" id="KAI6652125.1"/>
    </source>
</evidence>
<dbReference type="AlphaFoldDB" id="A0AAV7JTY0"/>
<dbReference type="InterPro" id="IPR015915">
    <property type="entry name" value="Kelch-typ_b-propeller"/>
</dbReference>
<keyword evidence="2" id="KW-0677">Repeat</keyword>
<dbReference type="Proteomes" id="UP001165289">
    <property type="component" value="Unassembled WGS sequence"/>
</dbReference>
<protein>
    <submittedName>
        <fullName evidence="3">Kelch domain-containing protein 2 isoform X1</fullName>
    </submittedName>
</protein>
<name>A0AAV7JTY0_9METZ</name>